<protein>
    <submittedName>
        <fullName evidence="1 2">Uncharacterized protein</fullName>
    </submittedName>
</protein>
<proteinExistence type="predicted"/>
<dbReference type="Gramene" id="KQJ82295">
    <property type="protein sequence ID" value="KQJ82295"/>
    <property type="gene ID" value="BRADI_5g08265v3"/>
</dbReference>
<dbReference type="InParanoid" id="I1IX52"/>
<reference evidence="1 2" key="1">
    <citation type="journal article" date="2010" name="Nature">
        <title>Genome sequencing and analysis of the model grass Brachypodium distachyon.</title>
        <authorList>
            <consortium name="International Brachypodium Initiative"/>
        </authorList>
    </citation>
    <scope>NUCLEOTIDE SEQUENCE [LARGE SCALE GENOMIC DNA]</scope>
    <source>
        <strain evidence="1 2">Bd21</strain>
    </source>
</reference>
<sequence length="61" mass="6514">MCATFRVRLPVKISTSSFCCSSHISAAHTLCNLFIPGLQSASQFSQISGETYISTLLSLGT</sequence>
<evidence type="ECO:0000313" key="2">
    <source>
        <dbReference type="EnsemblPlants" id="KQJ82295"/>
    </source>
</evidence>
<evidence type="ECO:0000313" key="3">
    <source>
        <dbReference type="Proteomes" id="UP000008810"/>
    </source>
</evidence>
<gene>
    <name evidence="1" type="ORF">BRADI_5g08265v3</name>
</gene>
<keyword evidence="3" id="KW-1185">Reference proteome</keyword>
<dbReference type="HOGENOM" id="CLU_2925772_0_0_1"/>
<accession>I1IX52</accession>
<reference evidence="2" key="3">
    <citation type="submission" date="2018-08" db="UniProtKB">
        <authorList>
            <consortium name="EnsemblPlants"/>
        </authorList>
    </citation>
    <scope>IDENTIFICATION</scope>
    <source>
        <strain evidence="2">cv. Bd21</strain>
    </source>
</reference>
<name>I1IX52_BRADI</name>
<reference evidence="1" key="2">
    <citation type="submission" date="2017-06" db="EMBL/GenBank/DDBJ databases">
        <title>WGS assembly of Brachypodium distachyon.</title>
        <authorList>
            <consortium name="The International Brachypodium Initiative"/>
            <person name="Lucas S."/>
            <person name="Harmon-Smith M."/>
            <person name="Lail K."/>
            <person name="Tice H."/>
            <person name="Grimwood J."/>
            <person name="Bruce D."/>
            <person name="Barry K."/>
            <person name="Shu S."/>
            <person name="Lindquist E."/>
            <person name="Wang M."/>
            <person name="Pitluck S."/>
            <person name="Vogel J.P."/>
            <person name="Garvin D.F."/>
            <person name="Mockler T.C."/>
            <person name="Schmutz J."/>
            <person name="Rokhsar D."/>
            <person name="Bevan M.W."/>
        </authorList>
    </citation>
    <scope>NUCLEOTIDE SEQUENCE</scope>
    <source>
        <strain evidence="1">Bd21</strain>
    </source>
</reference>
<dbReference type="EMBL" id="CM000884">
    <property type="protein sequence ID" value="KQJ82295.1"/>
    <property type="molecule type" value="Genomic_DNA"/>
</dbReference>
<organism evidence="1">
    <name type="scientific">Brachypodium distachyon</name>
    <name type="common">Purple false brome</name>
    <name type="synonym">Trachynia distachya</name>
    <dbReference type="NCBI Taxonomy" id="15368"/>
    <lineage>
        <taxon>Eukaryota</taxon>
        <taxon>Viridiplantae</taxon>
        <taxon>Streptophyta</taxon>
        <taxon>Embryophyta</taxon>
        <taxon>Tracheophyta</taxon>
        <taxon>Spermatophyta</taxon>
        <taxon>Magnoliopsida</taxon>
        <taxon>Liliopsida</taxon>
        <taxon>Poales</taxon>
        <taxon>Poaceae</taxon>
        <taxon>BOP clade</taxon>
        <taxon>Pooideae</taxon>
        <taxon>Stipodae</taxon>
        <taxon>Brachypodieae</taxon>
        <taxon>Brachypodium</taxon>
    </lineage>
</organism>
<dbReference type="EnsemblPlants" id="KQJ82295">
    <property type="protein sequence ID" value="KQJ82295"/>
    <property type="gene ID" value="BRADI_5g08265v3"/>
</dbReference>
<dbReference type="Proteomes" id="UP000008810">
    <property type="component" value="Chromosome 5"/>
</dbReference>
<dbReference type="AlphaFoldDB" id="I1IX52"/>
<evidence type="ECO:0000313" key="1">
    <source>
        <dbReference type="EMBL" id="KQJ82295.1"/>
    </source>
</evidence>